<comment type="subcellular location">
    <subcellularLocation>
        <location evidence="1">Cell inner membrane</location>
        <topology evidence="1">Single-pass membrane protein</topology>
        <orientation evidence="1">Cytoplasmic side</orientation>
    </subcellularLocation>
    <subcellularLocation>
        <location evidence="12">Cell membrane</location>
    </subcellularLocation>
</comment>
<dbReference type="Gene3D" id="3.40.50.11720">
    <property type="entry name" value="3-Deoxy-D-manno-octulosonic-acid transferase, N-terminal domain"/>
    <property type="match status" value="1"/>
</dbReference>
<evidence type="ECO:0000256" key="8">
    <source>
        <dbReference type="ARBA" id="ARBA00031445"/>
    </source>
</evidence>
<keyword evidence="12" id="KW-0448">Lipopolysaccharide biosynthesis</keyword>
<evidence type="ECO:0000256" key="11">
    <source>
        <dbReference type="PIRSR" id="PIRSR639901-2"/>
    </source>
</evidence>
<evidence type="ECO:0000256" key="9">
    <source>
        <dbReference type="ARBA" id="ARBA00049183"/>
    </source>
</evidence>
<evidence type="ECO:0000313" key="14">
    <source>
        <dbReference type="EMBL" id="MCZ0864884.1"/>
    </source>
</evidence>
<evidence type="ECO:0000256" key="10">
    <source>
        <dbReference type="PIRSR" id="PIRSR639901-1"/>
    </source>
</evidence>
<keyword evidence="7" id="KW-0735">Signal-anchor</keyword>
<reference evidence="14 15" key="1">
    <citation type="submission" date="2022-12" db="EMBL/GenBank/DDBJ databases">
        <title>Dasania phycosphaerae sp. nov., isolated from particulate material of the south coast of Korea.</title>
        <authorList>
            <person name="Jiang Y."/>
        </authorList>
    </citation>
    <scope>NUCLEOTIDE SEQUENCE [LARGE SCALE GENOMIC DNA]</scope>
    <source>
        <strain evidence="14 15">GY-19</strain>
    </source>
</reference>
<comment type="catalytic activity">
    <reaction evidence="9 12">
        <text>lipid IVA (E. coli) + CMP-3-deoxy-beta-D-manno-octulosonate = alpha-Kdo-(2-&gt;6)-lipid IVA (E. coli) + CMP + H(+)</text>
        <dbReference type="Rhea" id="RHEA:28066"/>
        <dbReference type="ChEBI" id="CHEBI:15378"/>
        <dbReference type="ChEBI" id="CHEBI:58603"/>
        <dbReference type="ChEBI" id="CHEBI:60364"/>
        <dbReference type="ChEBI" id="CHEBI:60377"/>
        <dbReference type="ChEBI" id="CHEBI:85987"/>
        <dbReference type="EC" id="2.4.99.12"/>
    </reaction>
</comment>
<evidence type="ECO:0000256" key="6">
    <source>
        <dbReference type="ARBA" id="ARBA00022679"/>
    </source>
</evidence>
<dbReference type="GO" id="GO:0005886">
    <property type="term" value="C:plasma membrane"/>
    <property type="evidence" value="ECO:0007669"/>
    <property type="project" value="UniProtKB-SubCell"/>
</dbReference>
<dbReference type="Proteomes" id="UP001069090">
    <property type="component" value="Unassembled WGS sequence"/>
</dbReference>
<evidence type="ECO:0000256" key="1">
    <source>
        <dbReference type="ARBA" id="ARBA00004388"/>
    </source>
</evidence>
<feature type="active site" description="Proton acceptor" evidence="10">
    <location>
        <position position="60"/>
    </location>
</feature>
<accession>A0A9J6RKF3</accession>
<proteinExistence type="inferred from homology"/>
<keyword evidence="14" id="KW-0328">Glycosyltransferase</keyword>
<feature type="site" description="Transition state stabilizer" evidence="11">
    <location>
        <position position="130"/>
    </location>
</feature>
<keyword evidence="12" id="KW-0812">Transmembrane</keyword>
<evidence type="ECO:0000256" key="3">
    <source>
        <dbReference type="ARBA" id="ARBA00006380"/>
    </source>
</evidence>
<keyword evidence="12" id="KW-0472">Membrane</keyword>
<dbReference type="FunFam" id="3.40.50.11720:FF:000001">
    <property type="entry name" value="3-deoxy-D-manno-octulosonic acid transferase"/>
    <property type="match status" value="1"/>
</dbReference>
<dbReference type="Pfam" id="PF04413">
    <property type="entry name" value="Glycos_transf_N"/>
    <property type="match status" value="1"/>
</dbReference>
<dbReference type="EC" id="2.4.99.12" evidence="4 12"/>
<dbReference type="CDD" id="cd01635">
    <property type="entry name" value="Glycosyltransferase_GTB-type"/>
    <property type="match status" value="1"/>
</dbReference>
<dbReference type="InterPro" id="IPR039901">
    <property type="entry name" value="Kdotransferase"/>
</dbReference>
<feature type="transmembrane region" description="Helical" evidence="12">
    <location>
        <begin position="6"/>
        <end position="23"/>
    </location>
</feature>
<dbReference type="GO" id="GO:0043842">
    <property type="term" value="F:Kdo transferase activity"/>
    <property type="evidence" value="ECO:0007669"/>
    <property type="project" value="UniProtKB-EC"/>
</dbReference>
<keyword evidence="12" id="KW-1133">Transmembrane helix</keyword>
<organism evidence="14 15">
    <name type="scientific">Dasania phycosphaerae</name>
    <dbReference type="NCBI Taxonomy" id="2950436"/>
    <lineage>
        <taxon>Bacteria</taxon>
        <taxon>Pseudomonadati</taxon>
        <taxon>Pseudomonadota</taxon>
        <taxon>Gammaproteobacteria</taxon>
        <taxon>Cellvibrionales</taxon>
        <taxon>Spongiibacteraceae</taxon>
        <taxon>Dasania</taxon>
    </lineage>
</organism>
<feature type="domain" description="3-deoxy-D-manno-octulosonic-acid transferase N-terminal" evidence="13">
    <location>
        <begin position="33"/>
        <end position="211"/>
    </location>
</feature>
<name>A0A9J6RKF3_9GAMM</name>
<dbReference type="PANTHER" id="PTHR42755">
    <property type="entry name" value="3-DEOXY-MANNO-OCTULOSONATE CYTIDYLYLTRANSFERASE"/>
    <property type="match status" value="1"/>
</dbReference>
<comment type="similarity">
    <text evidence="3">Belongs to the glycosyltransferase group 1 family. Glycosyltransferase 30 subfamily.</text>
</comment>
<evidence type="ECO:0000256" key="5">
    <source>
        <dbReference type="ARBA" id="ARBA00019077"/>
    </source>
</evidence>
<dbReference type="SUPFAM" id="SSF53756">
    <property type="entry name" value="UDP-Glycosyltransferase/glycogen phosphorylase"/>
    <property type="match status" value="1"/>
</dbReference>
<dbReference type="AlphaFoldDB" id="A0A9J6RKF3"/>
<evidence type="ECO:0000259" key="13">
    <source>
        <dbReference type="Pfam" id="PF04413"/>
    </source>
</evidence>
<comment type="function">
    <text evidence="12">Involved in lipopolysaccharide (LPS) biosynthesis. Catalyzes the transfer of 3-deoxy-D-manno-octulosonate (Kdo) residue(s) from CMP-Kdo to lipid IV(A), the tetraacyldisaccharide-1,4'-bisphosphate precursor of lipid A.</text>
</comment>
<keyword evidence="6 12" id="KW-0808">Transferase</keyword>
<feature type="site" description="Transition state stabilizer" evidence="11">
    <location>
        <position position="208"/>
    </location>
</feature>
<dbReference type="InterPro" id="IPR038107">
    <property type="entry name" value="Glycos_transf_N_sf"/>
</dbReference>
<dbReference type="EMBL" id="JAPTGG010000004">
    <property type="protein sequence ID" value="MCZ0864884.1"/>
    <property type="molecule type" value="Genomic_DNA"/>
</dbReference>
<evidence type="ECO:0000313" key="15">
    <source>
        <dbReference type="Proteomes" id="UP001069090"/>
    </source>
</evidence>
<protein>
    <recommendedName>
        <fullName evidence="5 12">3-deoxy-D-manno-octulosonic acid transferase</fullName>
        <shortName evidence="12">Kdo transferase</shortName>
        <ecNumber evidence="4 12">2.4.99.12</ecNumber>
    </recommendedName>
    <alternativeName>
        <fullName evidence="8 12">Lipid IV(A) 3-deoxy-D-manno-octulosonic acid transferase</fullName>
    </alternativeName>
</protein>
<dbReference type="NCBIfam" id="NF004388">
    <property type="entry name" value="PRK05749.1-4"/>
    <property type="match status" value="1"/>
</dbReference>
<dbReference type="GO" id="GO:0009245">
    <property type="term" value="P:lipid A biosynthetic process"/>
    <property type="evidence" value="ECO:0007669"/>
    <property type="project" value="TreeGrafter"/>
</dbReference>
<evidence type="ECO:0000256" key="4">
    <source>
        <dbReference type="ARBA" id="ARBA00012621"/>
    </source>
</evidence>
<evidence type="ECO:0000256" key="2">
    <source>
        <dbReference type="ARBA" id="ARBA00004713"/>
    </source>
</evidence>
<keyword evidence="12" id="KW-1003">Cell membrane</keyword>
<dbReference type="GO" id="GO:0009244">
    <property type="term" value="P:lipopolysaccharide core region biosynthetic process"/>
    <property type="evidence" value="ECO:0007669"/>
    <property type="project" value="UniProtKB-UniRule"/>
</dbReference>
<evidence type="ECO:0000256" key="7">
    <source>
        <dbReference type="ARBA" id="ARBA00022968"/>
    </source>
</evidence>
<dbReference type="FunFam" id="3.40.50.2000:FF:000032">
    <property type="entry name" value="3-deoxy-D-manno-octulosonic acid transferase"/>
    <property type="match status" value="1"/>
</dbReference>
<evidence type="ECO:0000256" key="12">
    <source>
        <dbReference type="RuleBase" id="RU365103"/>
    </source>
</evidence>
<comment type="pathway">
    <text evidence="2 12">Bacterial outer membrane biogenesis; LPS core biosynthesis.</text>
</comment>
<gene>
    <name evidence="14" type="primary">waaA</name>
    <name evidence="14" type="ORF">O0V09_06710</name>
</gene>
<dbReference type="RefSeq" id="WP_258331037.1">
    <property type="nucleotide sequence ID" value="NZ_JAPTGG010000004.1"/>
</dbReference>
<dbReference type="Gene3D" id="3.40.50.2000">
    <property type="entry name" value="Glycogen Phosphorylase B"/>
    <property type="match status" value="1"/>
</dbReference>
<keyword evidence="15" id="KW-1185">Reference proteome</keyword>
<sequence>MALALYTAFYYLISPFIVLRLLLRSIKAPAYRQRIAERFGFFSSPELEGCIWMHTVSMGETIAAVPLVKQLQQRYPGKAIVMTTMTPTGSERVKALLGDSVFHVYAPYDLPCCLQRFLRRLKPSLLVIMETELWPNTLAACQRRGIATVLVNARLSQKSAAGYQRFAALSKPMLQNLSLVAAQTEADAARFVALGMAADKVAVTGSIKFDISIEPALQQQAQQLKAQCSQQGQRLVWIAASTHKGEDEIMLAAHRQLLAECPDALLILVPRHPERFNAVAQLVQAQGFSSLRRSSGELPNASVQVYVGDTMGEMMLLLGAADIAFVGGSLVASGGHNMLEPAAWGLPVLTGPSDFNFLAISQALMQAQALTKIEHAEGLAAELLRLQQPSERLCQGQAAQQMLAANQGALARLLALLAKFIA</sequence>
<dbReference type="InterPro" id="IPR007507">
    <property type="entry name" value="Glycos_transf_N"/>
</dbReference>
<dbReference type="PANTHER" id="PTHR42755:SF1">
    <property type="entry name" value="3-DEOXY-D-MANNO-OCTULOSONIC ACID TRANSFERASE, MITOCHONDRIAL-RELATED"/>
    <property type="match status" value="1"/>
</dbReference>
<comment type="caution">
    <text evidence="14">The sequence shown here is derived from an EMBL/GenBank/DDBJ whole genome shotgun (WGS) entry which is preliminary data.</text>
</comment>